<dbReference type="EMBL" id="JAAMPT010000199">
    <property type="protein sequence ID" value="NMH24381.1"/>
    <property type="molecule type" value="Genomic_DNA"/>
</dbReference>
<reference evidence="1 2" key="1">
    <citation type="submission" date="2020-02" db="EMBL/GenBank/DDBJ databases">
        <title>Flavobacterium sp. genome.</title>
        <authorList>
            <person name="Jung H.S."/>
            <person name="Baek J.H."/>
            <person name="Jeon C.O."/>
        </authorList>
    </citation>
    <scope>NUCLEOTIDE SEQUENCE [LARGE SCALE GENOMIC DNA]</scope>
    <source>
        <strain evidence="1 2">SE-s27</strain>
    </source>
</reference>
<organism evidence="1 2">
    <name type="scientific">Flavobacterium solisilvae</name>
    <dbReference type="NCBI Taxonomy" id="1852019"/>
    <lineage>
        <taxon>Bacteria</taxon>
        <taxon>Pseudomonadati</taxon>
        <taxon>Bacteroidota</taxon>
        <taxon>Flavobacteriia</taxon>
        <taxon>Flavobacteriales</taxon>
        <taxon>Flavobacteriaceae</taxon>
        <taxon>Flavobacterium</taxon>
    </lineage>
</organism>
<keyword evidence="2" id="KW-1185">Reference proteome</keyword>
<evidence type="ECO:0000313" key="2">
    <source>
        <dbReference type="Proteomes" id="UP000767947"/>
    </source>
</evidence>
<proteinExistence type="predicted"/>
<protein>
    <recommendedName>
        <fullName evidence="3">TonB-dependent receptor</fullName>
    </recommendedName>
</protein>
<dbReference type="InterPro" id="IPR008969">
    <property type="entry name" value="CarboxyPept-like_regulatory"/>
</dbReference>
<dbReference type="SUPFAM" id="SSF49464">
    <property type="entry name" value="Carboxypeptidase regulatory domain-like"/>
    <property type="match status" value="1"/>
</dbReference>
<gene>
    <name evidence="1" type="ORF">G6042_03770</name>
</gene>
<evidence type="ECO:0008006" key="3">
    <source>
        <dbReference type="Google" id="ProtNLM"/>
    </source>
</evidence>
<accession>A0ABX1QQ65</accession>
<dbReference type="Proteomes" id="UP000767947">
    <property type="component" value="Unassembled WGS sequence"/>
</dbReference>
<name>A0ABX1QQ65_9FLAO</name>
<comment type="caution">
    <text evidence="1">The sequence shown here is derived from an EMBL/GenBank/DDBJ whole genome shotgun (WGS) entry which is preliminary data.</text>
</comment>
<dbReference type="Pfam" id="PF13715">
    <property type="entry name" value="CarbopepD_reg_2"/>
    <property type="match status" value="1"/>
</dbReference>
<evidence type="ECO:0000313" key="1">
    <source>
        <dbReference type="EMBL" id="NMH24381.1"/>
    </source>
</evidence>
<dbReference type="SUPFAM" id="SSF56935">
    <property type="entry name" value="Porins"/>
    <property type="match status" value="1"/>
</dbReference>
<dbReference type="RefSeq" id="WP_169522978.1">
    <property type="nucleotide sequence ID" value="NZ_JAAMPT010000199.1"/>
</dbReference>
<sequence>MLNRPFFRLVFYFFILFALIYKGNAQTIKGTVFTKSGTVPFANVFIKNKKSINIILKHTISDENGFYEIKIPTNIDTLIVAVTSPGYNSEEKLLVLPLEKKEAIVLNFNLQEKITSLKEVIVLAKEKPITIIGDTTTYNPNSFKDGSEKVIEDLLKKLPGIKVSENGEIRFKGMTIKKMLLDGDDLFSAQYTIGSKNINVDLVDKIQGIEDYHENPLLKGIKDSKEVVLNIKMRKGKTDFSGNIDMGYGITDRYDINSTGLIINKKIKSFGLISYNSIGKNRSNHNLDTEVLSTERLTDNNFYAKELIKQGDFSSAIDNQFSNINNNIYTSFNSLFKISNKVVSRINLGFYSDRNSRITETITNYSDTNSAFEVNQTESAIKKPSYFNANFQLINKNSKKQNWEYIGILNIHKNDFNSITTNNNTTQKNSVNGDSFFTKHNLNYSKLINEKNVFTTSVLYSKSKAPQNYIGTPGTNIYENLLLEIDKNIQKSNFSKEVLFITFDFYGKIKNYNWSVLTGSNYSGTSLLSSLKLFENEVIHQPNNYLNDNFYKSINTFSKFSAKFTKNKYSFEVGLELHYFNLIFENNTTNTLQKKSQFLTLPKLKFLHKITKKSSLFYGYNFNQIAPNETNLFEGLVQTNFRNFINNTSNLDFLKTHHFSLGYNFSNMFNLNRIMLVTNYFLNKNNYFSDFQINTNTTTTNSFLLNSKSDSYVFNLLTVNYIHALKTTIDFDVNYDINYFKNIINNSDLRNVISKNLYLELTIRKKITKTIYSEAKSIFLSTEYDLENSNKNTLNSLNQSFKITFNDNNRFKINSSVNFLLTDLKTNNNYWFLNTDISYQNKSRKIEYNLTGKNLINEKSFNISSKTDYETAIISQNLIRRYVLASISFKF</sequence>